<proteinExistence type="inferred from homology"/>
<dbReference type="InterPro" id="IPR052357">
    <property type="entry name" value="Orn_Lys_Arg_decarboxylase-I"/>
</dbReference>
<evidence type="ECO:0000259" key="7">
    <source>
        <dbReference type="Pfam" id="PF01276"/>
    </source>
</evidence>
<comment type="caution">
    <text evidence="9">The sequence shown here is derived from an EMBL/GenBank/DDBJ whole genome shotgun (WGS) entry which is preliminary data.</text>
</comment>
<dbReference type="InterPro" id="IPR015424">
    <property type="entry name" value="PyrdxlP-dep_Trfase"/>
</dbReference>
<sequence>MTRGGAPTDPRPASAATSGPAAAHRRTRGGTPAERRRRAGGVRGSAWQDGRVHDPATPIEAAPLVQAWRAAADGGRTPFTIPGHKRRAGGLSPVLGRMLDADVPLFGGLDTVKLTSGVLAEAESAAADLWGADWARLSVGGSTHANQAVVLALGRPGDTVLVARTAHRSTLLGLVLAGLRPVWLPVRLDPRWGMPVGVDPAVAAAALDRHPEAVAVVAVEPSYLGTIGPVAELAAVAHRAGVPLVVDQAWGAHLGWGPGFPPHALAAGADALVTSAHKTLPAFSQAALVLARTDRLSAARLERAFDAGHTTSPAGAVLASADASRALLADPAGHELLGRLAGEVAGVRAELRAAGYDVPGPEDFGPGGFDPLKLVVRTGGLGVSGVAVERELLARGLPVEMADRDGIVPAVGLADDAGSLAVLVAALRDVARRAGASPRTPSDGAGATPWDQWAAEPPEAVLTPRAAFFADHESVPLQDAVGRVSAEVVAPYPPGVPVLVPGEPVTGAAIAALLAARAAGSRIAYAHDPQLATLQVVRDGAGTR</sequence>
<feature type="region of interest" description="Disordered" evidence="6">
    <location>
        <begin position="1"/>
        <end position="53"/>
    </location>
</feature>
<accession>A0A917SJK0</accession>
<organism evidence="9 10">
    <name type="scientific">Nakamurella endophytica</name>
    <dbReference type="NCBI Taxonomy" id="1748367"/>
    <lineage>
        <taxon>Bacteria</taxon>
        <taxon>Bacillati</taxon>
        <taxon>Actinomycetota</taxon>
        <taxon>Actinomycetes</taxon>
        <taxon>Nakamurellales</taxon>
        <taxon>Nakamurellaceae</taxon>
        <taxon>Nakamurella</taxon>
    </lineage>
</organism>
<evidence type="ECO:0000256" key="2">
    <source>
        <dbReference type="ARBA" id="ARBA00010671"/>
    </source>
</evidence>
<comment type="cofactor">
    <cofactor evidence="1">
        <name>pyridoxal 5'-phosphate</name>
        <dbReference type="ChEBI" id="CHEBI:597326"/>
    </cofactor>
</comment>
<dbReference type="InterPro" id="IPR008286">
    <property type="entry name" value="Prn/Lys/Arg_de-COase_C"/>
</dbReference>
<feature type="domain" description="Orn/Lys/Arg decarboxylases family 1 pyridoxal-P attachment site" evidence="7">
    <location>
        <begin position="63"/>
        <end position="351"/>
    </location>
</feature>
<keyword evidence="5" id="KW-0456">Lyase</keyword>
<evidence type="ECO:0000256" key="1">
    <source>
        <dbReference type="ARBA" id="ARBA00001933"/>
    </source>
</evidence>
<dbReference type="Proteomes" id="UP000655208">
    <property type="component" value="Unassembled WGS sequence"/>
</dbReference>
<dbReference type="InterPro" id="IPR000310">
    <property type="entry name" value="Orn/Lys/Arg_deCO2ase_major_dom"/>
</dbReference>
<dbReference type="Pfam" id="PF03711">
    <property type="entry name" value="OKR_DC_1_C"/>
    <property type="match status" value="1"/>
</dbReference>
<feature type="compositionally biased region" description="Low complexity" evidence="6">
    <location>
        <begin position="11"/>
        <end position="22"/>
    </location>
</feature>
<dbReference type="PANTHER" id="PTHR43277">
    <property type="entry name" value="ARGININE DECARBOXYLASE"/>
    <property type="match status" value="1"/>
</dbReference>
<dbReference type="Gene3D" id="3.40.640.10">
    <property type="entry name" value="Type I PLP-dependent aspartate aminotransferase-like (Major domain)"/>
    <property type="match status" value="1"/>
</dbReference>
<comment type="similarity">
    <text evidence="2">Belongs to the Orn/Lys/Arg decarboxylase class-I family.</text>
</comment>
<dbReference type="PANTHER" id="PTHR43277:SF4">
    <property type="entry name" value="ARGININE DECARBOXYLASE"/>
    <property type="match status" value="1"/>
</dbReference>
<dbReference type="InterPro" id="IPR036633">
    <property type="entry name" value="Prn/Lys/Arg_de-COase_C_sf"/>
</dbReference>
<evidence type="ECO:0000259" key="8">
    <source>
        <dbReference type="Pfam" id="PF03711"/>
    </source>
</evidence>
<dbReference type="Pfam" id="PF01276">
    <property type="entry name" value="OKR_DC_1"/>
    <property type="match status" value="1"/>
</dbReference>
<keyword evidence="10" id="KW-1185">Reference proteome</keyword>
<evidence type="ECO:0000256" key="5">
    <source>
        <dbReference type="ARBA" id="ARBA00023239"/>
    </source>
</evidence>
<gene>
    <name evidence="9" type="ORF">GCM10011594_01500</name>
</gene>
<name>A0A917SJK0_9ACTN</name>
<protein>
    <submittedName>
        <fullName evidence="9">Lysine decarboxylase</fullName>
    </submittedName>
</protein>
<reference evidence="9" key="2">
    <citation type="submission" date="2020-09" db="EMBL/GenBank/DDBJ databases">
        <authorList>
            <person name="Sun Q."/>
            <person name="Zhou Y."/>
        </authorList>
    </citation>
    <scope>NUCLEOTIDE SEQUENCE</scope>
    <source>
        <strain evidence="9">CGMCC 4.7308</strain>
    </source>
</reference>
<dbReference type="Gene3D" id="3.90.100.10">
    <property type="entry name" value="Orn/Lys/Arg decarboxylase, C-terminal domain"/>
    <property type="match status" value="1"/>
</dbReference>
<keyword evidence="3" id="KW-0210">Decarboxylase</keyword>
<evidence type="ECO:0000256" key="6">
    <source>
        <dbReference type="SAM" id="MobiDB-lite"/>
    </source>
</evidence>
<dbReference type="AlphaFoldDB" id="A0A917SJK0"/>
<reference evidence="9" key="1">
    <citation type="journal article" date="2014" name="Int. J. Syst. Evol. Microbiol.">
        <title>Complete genome sequence of Corynebacterium casei LMG S-19264T (=DSM 44701T), isolated from a smear-ripened cheese.</title>
        <authorList>
            <consortium name="US DOE Joint Genome Institute (JGI-PGF)"/>
            <person name="Walter F."/>
            <person name="Albersmeier A."/>
            <person name="Kalinowski J."/>
            <person name="Ruckert C."/>
        </authorList>
    </citation>
    <scope>NUCLEOTIDE SEQUENCE</scope>
    <source>
        <strain evidence="9">CGMCC 4.7308</strain>
    </source>
</reference>
<feature type="domain" description="Orn/Lys/Arg decarboxylase C-terminal" evidence="8">
    <location>
        <begin position="457"/>
        <end position="515"/>
    </location>
</feature>
<evidence type="ECO:0000256" key="4">
    <source>
        <dbReference type="ARBA" id="ARBA00022898"/>
    </source>
</evidence>
<evidence type="ECO:0000256" key="3">
    <source>
        <dbReference type="ARBA" id="ARBA00022793"/>
    </source>
</evidence>
<dbReference type="EMBL" id="BMNA01000001">
    <property type="protein sequence ID" value="GGL85566.1"/>
    <property type="molecule type" value="Genomic_DNA"/>
</dbReference>
<keyword evidence="4" id="KW-0663">Pyridoxal phosphate</keyword>
<dbReference type="SUPFAM" id="SSF55904">
    <property type="entry name" value="Ornithine decarboxylase C-terminal domain"/>
    <property type="match status" value="1"/>
</dbReference>
<dbReference type="SUPFAM" id="SSF53383">
    <property type="entry name" value="PLP-dependent transferases"/>
    <property type="match status" value="1"/>
</dbReference>
<evidence type="ECO:0000313" key="9">
    <source>
        <dbReference type="EMBL" id="GGL85566.1"/>
    </source>
</evidence>
<evidence type="ECO:0000313" key="10">
    <source>
        <dbReference type="Proteomes" id="UP000655208"/>
    </source>
</evidence>
<dbReference type="InterPro" id="IPR015421">
    <property type="entry name" value="PyrdxlP-dep_Trfase_major"/>
</dbReference>
<dbReference type="GO" id="GO:0016831">
    <property type="term" value="F:carboxy-lyase activity"/>
    <property type="evidence" value="ECO:0007669"/>
    <property type="project" value="UniProtKB-KW"/>
</dbReference>